<sequence>MDKSAAQRRIEAQCAGASAPFDTDEAMRLLRQAKIIVSRHPTIGAQKLANEINTFTAAHSNA</sequence>
<organism evidence="1 2">
    <name type="scientific">Microvirga lupini</name>
    <dbReference type="NCBI Taxonomy" id="420324"/>
    <lineage>
        <taxon>Bacteria</taxon>
        <taxon>Pseudomonadati</taxon>
        <taxon>Pseudomonadota</taxon>
        <taxon>Alphaproteobacteria</taxon>
        <taxon>Hyphomicrobiales</taxon>
        <taxon>Methylobacteriaceae</taxon>
        <taxon>Microvirga</taxon>
    </lineage>
</organism>
<comment type="caution">
    <text evidence="1">The sequence shown here is derived from an EMBL/GenBank/DDBJ whole genome shotgun (WGS) entry which is preliminary data.</text>
</comment>
<evidence type="ECO:0000313" key="1">
    <source>
        <dbReference type="EMBL" id="MBB3017628.1"/>
    </source>
</evidence>
<gene>
    <name evidence="1" type="ORF">FHR70_000668</name>
</gene>
<dbReference type="EMBL" id="JACHWB010000001">
    <property type="protein sequence ID" value="MBB3017628.1"/>
    <property type="molecule type" value="Genomic_DNA"/>
</dbReference>
<reference evidence="1 2" key="1">
    <citation type="submission" date="2020-08" db="EMBL/GenBank/DDBJ databases">
        <title>The Agave Microbiome: Exploring the role of microbial communities in plant adaptations to desert environments.</title>
        <authorList>
            <person name="Partida-Martinez L.P."/>
        </authorList>
    </citation>
    <scope>NUCLEOTIDE SEQUENCE [LARGE SCALE GENOMIC DNA]</scope>
    <source>
        <strain evidence="1 2">AT3.9</strain>
    </source>
</reference>
<protein>
    <submittedName>
        <fullName evidence="1">Uncharacterized protein</fullName>
    </submittedName>
</protein>
<accession>A0A7W4VI29</accession>
<name>A0A7W4VI29_9HYPH</name>
<proteinExistence type="predicted"/>
<evidence type="ECO:0000313" key="2">
    <source>
        <dbReference type="Proteomes" id="UP000532010"/>
    </source>
</evidence>
<dbReference type="Proteomes" id="UP000532010">
    <property type="component" value="Unassembled WGS sequence"/>
</dbReference>
<dbReference type="AlphaFoldDB" id="A0A7W4VI29"/>
<keyword evidence="2" id="KW-1185">Reference proteome</keyword>
<dbReference type="RefSeq" id="WP_183447091.1">
    <property type="nucleotide sequence ID" value="NZ_JACHWB010000001.1"/>
</dbReference>